<feature type="compositionally biased region" description="Basic and acidic residues" evidence="1">
    <location>
        <begin position="187"/>
        <end position="202"/>
    </location>
</feature>
<evidence type="ECO:0000313" key="2">
    <source>
        <dbReference type="EMBL" id="CAG6683498.1"/>
    </source>
</evidence>
<dbReference type="EMBL" id="HBUF01263227">
    <property type="protein sequence ID" value="CAG6683498.1"/>
    <property type="molecule type" value="Transcribed_RNA"/>
</dbReference>
<feature type="region of interest" description="Disordered" evidence="1">
    <location>
        <begin position="187"/>
        <end position="214"/>
    </location>
</feature>
<dbReference type="AlphaFoldDB" id="A0A8D8T8Z9"/>
<evidence type="ECO:0000256" key="1">
    <source>
        <dbReference type="SAM" id="MobiDB-lite"/>
    </source>
</evidence>
<dbReference type="PANTHER" id="PTHR34825:SF1">
    <property type="entry name" value="AAA-ATPASE-LIKE DOMAIN-CONTAINING PROTEIN"/>
    <property type="match status" value="1"/>
</dbReference>
<dbReference type="PANTHER" id="PTHR34825">
    <property type="entry name" value="CONSERVED PROTEIN, WITH A WEAK D-GALACTARATE DEHYDRATASE/ALTRONATE HYDROLASE DOMAIN"/>
    <property type="match status" value="1"/>
</dbReference>
<proteinExistence type="predicted"/>
<evidence type="ECO:0008006" key="3">
    <source>
        <dbReference type="Google" id="ProtNLM"/>
    </source>
</evidence>
<accession>A0A8D8T8Z9</accession>
<name>A0A8D8T8Z9_9HEMI</name>
<organism evidence="2">
    <name type="scientific">Cacopsylla melanoneura</name>
    <dbReference type="NCBI Taxonomy" id="428564"/>
    <lineage>
        <taxon>Eukaryota</taxon>
        <taxon>Metazoa</taxon>
        <taxon>Ecdysozoa</taxon>
        <taxon>Arthropoda</taxon>
        <taxon>Hexapoda</taxon>
        <taxon>Insecta</taxon>
        <taxon>Pterygota</taxon>
        <taxon>Neoptera</taxon>
        <taxon>Paraneoptera</taxon>
        <taxon>Hemiptera</taxon>
        <taxon>Sternorrhyncha</taxon>
        <taxon>Psylloidea</taxon>
        <taxon>Psyllidae</taxon>
        <taxon>Psyllinae</taxon>
        <taxon>Cacopsylla</taxon>
    </lineage>
</organism>
<sequence>MLTLLVFAQALASSKSCLLSLGSILFSFLPVLDLSTSNSSFFTKKCLFFISVVSGRVNWDTSHTLKQRQFVLNWLNICLKQYLHYAPLVSNISSFKSRSFSLLLTPCLLILICFNPGVGADPGIGDDSDAWEFTYRPRAGDSGREPIDVVEDYLGYFPSPDGANMRDLTLFPSGEPEDYMYVNKDRDRHEHDPDCSSHEKNIKGTIKPGGGKKKTPLKSENFYDIVTQSEIVLDRTLLMKDFFTKKFTKHIHLTRPEGWGKTVALDMIRRFIGLEVDQNGTSFKEVFENLKCELVSLVRSHAHLFPVIKTRRFQPWEKKLYLKFFKNKTNEITVNDVRNCCMTITRATKHFYKMRPMVIFDDFDMPLRSSYEHIFGNRDEVWAIFDMVDDMYEKLVRNFFDMRKLITAGVLPFVRHPHRVFTYMDFHLMVYNLDLHIGIRQPSTTQPPSREWTITKTPYYWQPTHMIDI</sequence>
<protein>
    <recommendedName>
        <fullName evidence="3">AAA-ATPase-like domain-containing protein</fullName>
    </recommendedName>
</protein>
<reference evidence="2" key="1">
    <citation type="submission" date="2021-05" db="EMBL/GenBank/DDBJ databases">
        <authorList>
            <person name="Alioto T."/>
            <person name="Alioto T."/>
            <person name="Gomez Garrido J."/>
        </authorList>
    </citation>
    <scope>NUCLEOTIDE SEQUENCE</scope>
</reference>